<dbReference type="EMBL" id="OU503049">
    <property type="protein sequence ID" value="CAI9775479.1"/>
    <property type="molecule type" value="Genomic_DNA"/>
</dbReference>
<protein>
    <submittedName>
        <fullName evidence="2">Uncharacterized protein</fullName>
    </submittedName>
</protein>
<reference evidence="2" key="1">
    <citation type="submission" date="2023-05" db="EMBL/GenBank/DDBJ databases">
        <authorList>
            <person name="Huff M."/>
        </authorList>
    </citation>
    <scope>NUCLEOTIDE SEQUENCE</scope>
</reference>
<keyword evidence="1" id="KW-0472">Membrane</keyword>
<keyword evidence="1" id="KW-0812">Transmembrane</keyword>
<evidence type="ECO:0000313" key="2">
    <source>
        <dbReference type="EMBL" id="CAI9775479.1"/>
    </source>
</evidence>
<gene>
    <name evidence="2" type="ORF">FPE_LOCUS22909</name>
</gene>
<name>A0AAD2E341_9LAMI</name>
<dbReference type="InterPro" id="IPR044783">
    <property type="entry name" value="PHYL"/>
</dbReference>
<keyword evidence="3" id="KW-1185">Reference proteome</keyword>
<evidence type="ECO:0000313" key="3">
    <source>
        <dbReference type="Proteomes" id="UP000834106"/>
    </source>
</evidence>
<dbReference type="PANTHER" id="PTHR47461">
    <property type="entry name" value="PHYTOLONGIN PHYL1.2"/>
    <property type="match status" value="1"/>
</dbReference>
<feature type="transmembrane region" description="Helical" evidence="1">
    <location>
        <begin position="153"/>
        <end position="175"/>
    </location>
</feature>
<dbReference type="AlphaFoldDB" id="A0AAD2E341"/>
<keyword evidence="1" id="KW-1133">Transmembrane helix</keyword>
<sequence length="176" mass="19979">MPIQGEIPLNCFTYIVSFYSRVFQTMDKKRHSFVMVDGCVFFFSERVLETQAFSAETSELSRLPCNNANGQIGTGASTKALLLGKPRKHEKRQMKEHVIAMRHTELEEVKDNSEAMDSKDQGSTVSHYISIWNNEGRSSSQNLQKNWCHQVRIVLSVDALVCIVLFLVWLGSSAFI</sequence>
<proteinExistence type="predicted"/>
<dbReference type="GO" id="GO:0016020">
    <property type="term" value="C:membrane"/>
    <property type="evidence" value="ECO:0007669"/>
    <property type="project" value="InterPro"/>
</dbReference>
<dbReference type="PANTHER" id="PTHR47461:SF1">
    <property type="entry name" value="PHYTOLONGIN PHYL1.2"/>
    <property type="match status" value="1"/>
</dbReference>
<accession>A0AAD2E341</accession>
<evidence type="ECO:0000256" key="1">
    <source>
        <dbReference type="SAM" id="Phobius"/>
    </source>
</evidence>
<organism evidence="2 3">
    <name type="scientific">Fraxinus pennsylvanica</name>
    <dbReference type="NCBI Taxonomy" id="56036"/>
    <lineage>
        <taxon>Eukaryota</taxon>
        <taxon>Viridiplantae</taxon>
        <taxon>Streptophyta</taxon>
        <taxon>Embryophyta</taxon>
        <taxon>Tracheophyta</taxon>
        <taxon>Spermatophyta</taxon>
        <taxon>Magnoliopsida</taxon>
        <taxon>eudicotyledons</taxon>
        <taxon>Gunneridae</taxon>
        <taxon>Pentapetalae</taxon>
        <taxon>asterids</taxon>
        <taxon>lamiids</taxon>
        <taxon>Lamiales</taxon>
        <taxon>Oleaceae</taxon>
        <taxon>Oleeae</taxon>
        <taxon>Fraxinus</taxon>
    </lineage>
</organism>
<dbReference type="Proteomes" id="UP000834106">
    <property type="component" value="Chromosome 14"/>
</dbReference>